<evidence type="ECO:0008006" key="5">
    <source>
        <dbReference type="Google" id="ProtNLM"/>
    </source>
</evidence>
<evidence type="ECO:0000256" key="2">
    <source>
        <dbReference type="SAM" id="SignalP"/>
    </source>
</evidence>
<name>A0AAD7EAH0_9AGAR</name>
<gene>
    <name evidence="3" type="ORF">DFH08DRAFT_944609</name>
</gene>
<dbReference type="Proteomes" id="UP001218218">
    <property type="component" value="Unassembled WGS sequence"/>
</dbReference>
<evidence type="ECO:0000313" key="4">
    <source>
        <dbReference type="Proteomes" id="UP001218218"/>
    </source>
</evidence>
<evidence type="ECO:0000256" key="1">
    <source>
        <dbReference type="SAM" id="MobiDB-lite"/>
    </source>
</evidence>
<dbReference type="AlphaFoldDB" id="A0AAD7EAH0"/>
<keyword evidence="4" id="KW-1185">Reference proteome</keyword>
<feature type="signal peptide" evidence="2">
    <location>
        <begin position="1"/>
        <end position="19"/>
    </location>
</feature>
<dbReference type="EMBL" id="JARIHO010000089">
    <property type="protein sequence ID" value="KAJ7306992.1"/>
    <property type="molecule type" value="Genomic_DNA"/>
</dbReference>
<comment type="caution">
    <text evidence="3">The sequence shown here is derived from an EMBL/GenBank/DDBJ whole genome shotgun (WGS) entry which is preliminary data.</text>
</comment>
<feature type="region of interest" description="Disordered" evidence="1">
    <location>
        <begin position="592"/>
        <end position="611"/>
    </location>
</feature>
<protein>
    <recommendedName>
        <fullName evidence="5">Arrestin-like N-terminal domain-containing protein</fullName>
    </recommendedName>
</protein>
<keyword evidence="2" id="KW-0732">Signal</keyword>
<feature type="chain" id="PRO_5042164432" description="Arrestin-like N-terminal domain-containing protein" evidence="2">
    <location>
        <begin position="20"/>
        <end position="611"/>
    </location>
</feature>
<reference evidence="3" key="1">
    <citation type="submission" date="2023-03" db="EMBL/GenBank/DDBJ databases">
        <title>Massive genome expansion in bonnet fungi (Mycena s.s.) driven by repeated elements and novel gene families across ecological guilds.</title>
        <authorList>
            <consortium name="Lawrence Berkeley National Laboratory"/>
            <person name="Harder C.B."/>
            <person name="Miyauchi S."/>
            <person name="Viragh M."/>
            <person name="Kuo A."/>
            <person name="Thoen E."/>
            <person name="Andreopoulos B."/>
            <person name="Lu D."/>
            <person name="Skrede I."/>
            <person name="Drula E."/>
            <person name="Henrissat B."/>
            <person name="Morin E."/>
            <person name="Kohler A."/>
            <person name="Barry K."/>
            <person name="LaButti K."/>
            <person name="Morin E."/>
            <person name="Salamov A."/>
            <person name="Lipzen A."/>
            <person name="Mereny Z."/>
            <person name="Hegedus B."/>
            <person name="Baldrian P."/>
            <person name="Stursova M."/>
            <person name="Weitz H."/>
            <person name="Taylor A."/>
            <person name="Grigoriev I.V."/>
            <person name="Nagy L.G."/>
            <person name="Martin F."/>
            <person name="Kauserud H."/>
        </authorList>
    </citation>
    <scope>NUCLEOTIDE SEQUENCE</scope>
    <source>
        <strain evidence="3">CBHHK002</strain>
    </source>
</reference>
<evidence type="ECO:0000313" key="3">
    <source>
        <dbReference type="EMBL" id="KAJ7306992.1"/>
    </source>
</evidence>
<accession>A0AAD7EAH0</accession>
<proteinExistence type="predicted"/>
<organism evidence="3 4">
    <name type="scientific">Mycena albidolilacea</name>
    <dbReference type="NCBI Taxonomy" id="1033008"/>
    <lineage>
        <taxon>Eukaryota</taxon>
        <taxon>Fungi</taxon>
        <taxon>Dikarya</taxon>
        <taxon>Basidiomycota</taxon>
        <taxon>Agaricomycotina</taxon>
        <taxon>Agaricomycetes</taxon>
        <taxon>Agaricomycetidae</taxon>
        <taxon>Agaricales</taxon>
        <taxon>Marasmiineae</taxon>
        <taxon>Mycenaceae</taxon>
        <taxon>Mycena</taxon>
    </lineage>
</organism>
<sequence>MRFLLVPLLLGIAFPVSLASNPSEIKTTEPEACSVRAWVRAEDLSPDHVSRGELRIKVTHVECANQIASVALRLQLDEFGEFKYLKNGAVLPAVQPTNQSAPDGYTDWVGGDIVYDYQAHDDGLGDPELWTVKAEERRAWTTEATLVDNNPDLSQPFVIPFTVAVPAVNYPPVFKAFSSIQSSRPVFRHSSSDLGYRYIAVVRFVDGHTEDVLAGHTTFVPSSQGAVQQAPFTRRTAFEDPDCKRDDTPASKKRAEDLERCLPESQRSAFITEIQLEEGNIVHQGQPLKGRVTVRNIKAGSTVISGISVRVQTLRSDHWAQAHADAGGDTNFYNTTSGLCRKNGHRALNPETMSDHIFAENVDEDRVYRSPNPRSSVNKPITPEHPYFDFELQIPLDTSVDFTSYYTTIENHLHFDLTVLYSLDVAKCIKPDSKLPEEEPTIDDAAKTEEGLWDSYTRVGQPLRSTSPWRRSLTLRAEVAITVVGSVPPAHPVKHYLLPGTPAPVLRSGAQVQMLDVFPVAQPIFTEEALANTSARLMRAESTDPFQRRQQLMNMTQSRRRDSHPTKDYRGGNYAGLLWKKKVVAEERGIIPIVSDGGKPGDGQQPFSAVP</sequence>